<dbReference type="Proteomes" id="UP000316256">
    <property type="component" value="Unassembled WGS sequence"/>
</dbReference>
<comment type="caution">
    <text evidence="1">The sequence shown here is derived from an EMBL/GenBank/DDBJ whole genome shotgun (WGS) entry which is preliminary data.</text>
</comment>
<name>A0A541BPN3_9NOCA</name>
<gene>
    <name evidence="1" type="ORF">FK531_06340</name>
</gene>
<sequence>MTTPDLQQLLDTQHGLISAPQAAAHGYTRKHVQYLLESGQWQRPLFAVYAATTGPLTRPMILRAALLYGGGAAVLSHDTAAEEWGMVPVAPDAPVHLTVPYGRSAHSQPPTTIRVPIRPHEPVPRIGEVLHPGVVIHRSRAFDHIAVPTDPPRTSLADTALDLAVAMPSARQAYGSIVASVTNGRIGLSQMRTRIEKRKPRRYNRAIEDACSMVAGGIQSVLELHYALDVEQAHGLPAGDRQGPVNVDGATLYEDVRYAVLGADLIVRLDGHRWHSSRKVKRRDRRRTNAATLVGVDQFVYGWEEVHDEACMVAGEVRTILERGGWRGLNPCPNCAREIPRVG</sequence>
<proteinExistence type="predicted"/>
<keyword evidence="2" id="KW-1185">Reference proteome</keyword>
<organism evidence="1 2">
    <name type="scientific">Rhodococcus spelaei</name>
    <dbReference type="NCBI Taxonomy" id="2546320"/>
    <lineage>
        <taxon>Bacteria</taxon>
        <taxon>Bacillati</taxon>
        <taxon>Actinomycetota</taxon>
        <taxon>Actinomycetes</taxon>
        <taxon>Mycobacteriales</taxon>
        <taxon>Nocardiaceae</taxon>
        <taxon>Rhodococcus</taxon>
    </lineage>
</organism>
<dbReference type="AlphaFoldDB" id="A0A541BPN3"/>
<dbReference type="RefSeq" id="WP_142096405.1">
    <property type="nucleotide sequence ID" value="NZ_VIGH01000002.1"/>
</dbReference>
<dbReference type="OrthoDB" id="5146042at2"/>
<protein>
    <recommendedName>
        <fullName evidence="3">DUF559 domain-containing protein</fullName>
    </recommendedName>
</protein>
<evidence type="ECO:0008006" key="3">
    <source>
        <dbReference type="Google" id="ProtNLM"/>
    </source>
</evidence>
<accession>A0A541BPN3</accession>
<evidence type="ECO:0000313" key="2">
    <source>
        <dbReference type="Proteomes" id="UP000316256"/>
    </source>
</evidence>
<dbReference type="EMBL" id="VIGH01000002">
    <property type="protein sequence ID" value="TQF74252.1"/>
    <property type="molecule type" value="Genomic_DNA"/>
</dbReference>
<reference evidence="1 2" key="1">
    <citation type="submission" date="2019-06" db="EMBL/GenBank/DDBJ databases">
        <title>Rhodococcus spaelei sp. nov., isolated from a cave.</title>
        <authorList>
            <person name="Lee S.D."/>
        </authorList>
    </citation>
    <scope>NUCLEOTIDE SEQUENCE [LARGE SCALE GENOMIC DNA]</scope>
    <source>
        <strain evidence="1 2">C9-5</strain>
    </source>
</reference>
<evidence type="ECO:0000313" key="1">
    <source>
        <dbReference type="EMBL" id="TQF74252.1"/>
    </source>
</evidence>